<sequence>MTIYIFGYGSLMNMKENSRELENPLKRKVWPVLVTGLKRTLNVGVADNTYKVFGVKDMANKSITCNGILFAVSDDELDNIIHRERNYTAKVLKKSRILFNYTKNNKNINFTFKPNDEIICFYPKAKYSLTQKQALALPVRKNYLPICLEGAKAISDEFLSDFLK</sequence>
<evidence type="ECO:0000313" key="1">
    <source>
        <dbReference type="EMBL" id="QHT79742.1"/>
    </source>
</evidence>
<organism evidence="1">
    <name type="scientific">viral metagenome</name>
    <dbReference type="NCBI Taxonomy" id="1070528"/>
    <lineage>
        <taxon>unclassified sequences</taxon>
        <taxon>metagenomes</taxon>
        <taxon>organismal metagenomes</taxon>
    </lineage>
</organism>
<reference evidence="1" key="1">
    <citation type="journal article" date="2020" name="Nature">
        <title>Giant virus diversity and host interactions through global metagenomics.</title>
        <authorList>
            <person name="Schulz F."/>
            <person name="Roux S."/>
            <person name="Paez-Espino D."/>
            <person name="Jungbluth S."/>
            <person name="Walsh D.A."/>
            <person name="Denef V.J."/>
            <person name="McMahon K.D."/>
            <person name="Konstantinidis K.T."/>
            <person name="Eloe-Fadrosh E.A."/>
            <person name="Kyrpides N.C."/>
            <person name="Woyke T."/>
        </authorList>
    </citation>
    <scope>NUCLEOTIDE SEQUENCE</scope>
    <source>
        <strain evidence="1">GVMAG-M-3300023184-101</strain>
    </source>
</reference>
<dbReference type="AlphaFoldDB" id="A0A6C0HGM1"/>
<name>A0A6C0HGM1_9ZZZZ</name>
<accession>A0A6C0HGM1</accession>
<dbReference type="Gene3D" id="3.10.490.10">
    <property type="entry name" value="Gamma-glutamyl cyclotransferase-like"/>
    <property type="match status" value="1"/>
</dbReference>
<dbReference type="EMBL" id="MN739954">
    <property type="protein sequence ID" value="QHT79742.1"/>
    <property type="molecule type" value="Genomic_DNA"/>
</dbReference>
<proteinExistence type="predicted"/>
<evidence type="ECO:0008006" key="2">
    <source>
        <dbReference type="Google" id="ProtNLM"/>
    </source>
</evidence>
<protein>
    <recommendedName>
        <fullName evidence="2">Gamma-glutamylcyclotransferase AIG2-like domain-containing protein</fullName>
    </recommendedName>
</protein>